<dbReference type="AlphaFoldDB" id="A0A1S0TRY3"/>
<protein>
    <submittedName>
        <fullName evidence="2">Uncharacterized protein</fullName>
    </submittedName>
</protein>
<accession>A0A1S0TRY3</accession>
<evidence type="ECO:0000313" key="2">
    <source>
        <dbReference type="EMBL" id="EFO19085.1"/>
    </source>
</evidence>
<feature type="transmembrane region" description="Helical" evidence="1">
    <location>
        <begin position="74"/>
        <end position="100"/>
    </location>
</feature>
<proteinExistence type="predicted"/>
<name>A0A1S0TRY3_LOALO</name>
<evidence type="ECO:0000256" key="1">
    <source>
        <dbReference type="SAM" id="Phobius"/>
    </source>
</evidence>
<keyword evidence="1" id="KW-1133">Transmembrane helix</keyword>
<dbReference type="CTD" id="9946848"/>
<organism evidence="2">
    <name type="scientific">Loa loa</name>
    <name type="common">Eye worm</name>
    <name type="synonym">Filaria loa</name>
    <dbReference type="NCBI Taxonomy" id="7209"/>
    <lineage>
        <taxon>Eukaryota</taxon>
        <taxon>Metazoa</taxon>
        <taxon>Ecdysozoa</taxon>
        <taxon>Nematoda</taxon>
        <taxon>Chromadorea</taxon>
        <taxon>Rhabditida</taxon>
        <taxon>Spirurina</taxon>
        <taxon>Spiruromorpha</taxon>
        <taxon>Filarioidea</taxon>
        <taxon>Onchocercidae</taxon>
        <taxon>Loa</taxon>
    </lineage>
</organism>
<dbReference type="GeneID" id="9946848"/>
<feature type="transmembrane region" description="Helical" evidence="1">
    <location>
        <begin position="32"/>
        <end position="53"/>
    </location>
</feature>
<sequence>MERYESVGTMIHARYFKWNNIRQQSIFRKPSYIHVAVILLQKAGFFLAHQFIAKISRIITKKIFALNTRRDVKHLFSIVIRLTIMATIILLKISLALTILPSLMEQREAIRSRQEMKEEL</sequence>
<dbReference type="EMBL" id="JH712077">
    <property type="protein sequence ID" value="EFO19085.1"/>
    <property type="molecule type" value="Genomic_DNA"/>
</dbReference>
<dbReference type="InParanoid" id="A0A1S0TRY3"/>
<keyword evidence="1" id="KW-0812">Transmembrane</keyword>
<keyword evidence="1" id="KW-0472">Membrane</keyword>
<reference evidence="2" key="1">
    <citation type="submission" date="2012-04" db="EMBL/GenBank/DDBJ databases">
        <title>The Genome Sequence of Loa loa.</title>
        <authorList>
            <consortium name="The Broad Institute Genome Sequencing Platform"/>
            <consortium name="Broad Institute Genome Sequencing Center for Infectious Disease"/>
            <person name="Nutman T.B."/>
            <person name="Fink D.L."/>
            <person name="Russ C."/>
            <person name="Young S."/>
            <person name="Zeng Q."/>
            <person name="Gargeya S."/>
            <person name="Alvarado L."/>
            <person name="Berlin A."/>
            <person name="Chapman S.B."/>
            <person name="Chen Z."/>
            <person name="Freedman E."/>
            <person name="Gellesch M."/>
            <person name="Goldberg J."/>
            <person name="Griggs A."/>
            <person name="Gujja S."/>
            <person name="Heilman E.R."/>
            <person name="Heiman D."/>
            <person name="Howarth C."/>
            <person name="Mehta T."/>
            <person name="Neiman D."/>
            <person name="Pearson M."/>
            <person name="Roberts A."/>
            <person name="Saif S."/>
            <person name="Shea T."/>
            <person name="Shenoy N."/>
            <person name="Sisk P."/>
            <person name="Stolte C."/>
            <person name="Sykes S."/>
            <person name="White J."/>
            <person name="Yandava C."/>
            <person name="Haas B."/>
            <person name="Henn M.R."/>
            <person name="Nusbaum C."/>
            <person name="Birren B."/>
        </authorList>
    </citation>
    <scope>NUCLEOTIDE SEQUENCE [LARGE SCALE GENOMIC DNA]</scope>
</reference>
<gene>
    <name evidence="2" type="ORF">LOAG_09409</name>
</gene>
<dbReference type="RefSeq" id="XP_003144984.1">
    <property type="nucleotide sequence ID" value="XM_003144936.1"/>
</dbReference>
<dbReference type="KEGG" id="loa:LOAG_09409"/>